<comment type="caution">
    <text evidence="2">The sequence shown here is derived from an EMBL/GenBank/DDBJ whole genome shotgun (WGS) entry which is preliminary data.</text>
</comment>
<feature type="transmembrane region" description="Helical" evidence="1">
    <location>
        <begin position="136"/>
        <end position="155"/>
    </location>
</feature>
<evidence type="ECO:0000256" key="1">
    <source>
        <dbReference type="SAM" id="Phobius"/>
    </source>
</evidence>
<dbReference type="EMBL" id="MU251513">
    <property type="protein sequence ID" value="KAG9233156.1"/>
    <property type="molecule type" value="Genomic_DNA"/>
</dbReference>
<organism evidence="2 3">
    <name type="scientific">Amylocarpus encephaloides</name>
    <dbReference type="NCBI Taxonomy" id="45428"/>
    <lineage>
        <taxon>Eukaryota</taxon>
        <taxon>Fungi</taxon>
        <taxon>Dikarya</taxon>
        <taxon>Ascomycota</taxon>
        <taxon>Pezizomycotina</taxon>
        <taxon>Leotiomycetes</taxon>
        <taxon>Helotiales</taxon>
        <taxon>Helotiales incertae sedis</taxon>
        <taxon>Amylocarpus</taxon>
    </lineage>
</organism>
<evidence type="ECO:0000313" key="3">
    <source>
        <dbReference type="Proteomes" id="UP000824998"/>
    </source>
</evidence>
<keyword evidence="1" id="KW-0472">Membrane</keyword>
<keyword evidence="3" id="KW-1185">Reference proteome</keyword>
<keyword evidence="1" id="KW-1133">Transmembrane helix</keyword>
<keyword evidence="1" id="KW-0812">Transmembrane</keyword>
<sequence length="156" mass="17948">MANIILAVQQSYRYSSPAFDFNAIDEPRSVNQCCHGLDPTRDSCLFSAQFTHLIRCHYLCSRSCTRTRACEDFADKEIPKIPPSAISFSLLRFSSSDTSFLRQTMTRLSKETFERHRLGRDFLYNNLSFSLSENGGANQGLFLFLFFFLIFLLILL</sequence>
<dbReference type="Proteomes" id="UP000824998">
    <property type="component" value="Unassembled WGS sequence"/>
</dbReference>
<accession>A0A9P7YGU1</accession>
<gene>
    <name evidence="2" type="ORF">BJ875DRAFT_54869</name>
</gene>
<name>A0A9P7YGU1_9HELO</name>
<protein>
    <submittedName>
        <fullName evidence="2">Uncharacterized protein</fullName>
    </submittedName>
</protein>
<proteinExistence type="predicted"/>
<evidence type="ECO:0000313" key="2">
    <source>
        <dbReference type="EMBL" id="KAG9233156.1"/>
    </source>
</evidence>
<dbReference type="AlphaFoldDB" id="A0A9P7YGU1"/>
<reference evidence="2" key="1">
    <citation type="journal article" date="2021" name="IMA Fungus">
        <title>Genomic characterization of three marine fungi, including Emericellopsis atlantica sp. nov. with signatures of a generalist lifestyle and marine biomass degradation.</title>
        <authorList>
            <person name="Hagestad O.C."/>
            <person name="Hou L."/>
            <person name="Andersen J.H."/>
            <person name="Hansen E.H."/>
            <person name="Altermark B."/>
            <person name="Li C."/>
            <person name="Kuhnert E."/>
            <person name="Cox R.J."/>
            <person name="Crous P.W."/>
            <person name="Spatafora J.W."/>
            <person name="Lail K."/>
            <person name="Amirebrahimi M."/>
            <person name="Lipzen A."/>
            <person name="Pangilinan J."/>
            <person name="Andreopoulos W."/>
            <person name="Hayes R.D."/>
            <person name="Ng V."/>
            <person name="Grigoriev I.V."/>
            <person name="Jackson S.A."/>
            <person name="Sutton T.D.S."/>
            <person name="Dobson A.D.W."/>
            <person name="Rama T."/>
        </authorList>
    </citation>
    <scope>NUCLEOTIDE SEQUENCE</scope>
    <source>
        <strain evidence="2">TRa018bII</strain>
    </source>
</reference>